<reference evidence="2 3" key="1">
    <citation type="submission" date="2015-08" db="EMBL/GenBank/DDBJ databases">
        <title>Next Generation Sequencing and Analysis of the Genome of Puccinia sorghi L Schw, the Causal Agent of Maize Common Rust.</title>
        <authorList>
            <person name="Rochi L."/>
            <person name="Burguener G."/>
            <person name="Darino M."/>
            <person name="Turjanski A."/>
            <person name="Kreff E."/>
            <person name="Dieguez M.J."/>
            <person name="Sacco F."/>
        </authorList>
    </citation>
    <scope>NUCLEOTIDE SEQUENCE [LARGE SCALE GENOMIC DNA]</scope>
    <source>
        <strain evidence="2 3">RO10H11247</strain>
    </source>
</reference>
<gene>
    <name evidence="2" type="ORF">VP01_3890g4</name>
</gene>
<dbReference type="EMBL" id="LAVV01008935">
    <property type="protein sequence ID" value="KNZ51597.1"/>
    <property type="molecule type" value="Genomic_DNA"/>
</dbReference>
<evidence type="ECO:0000313" key="3">
    <source>
        <dbReference type="Proteomes" id="UP000037035"/>
    </source>
</evidence>
<dbReference type="Proteomes" id="UP000037035">
    <property type="component" value="Unassembled WGS sequence"/>
</dbReference>
<organism evidence="2 3">
    <name type="scientific">Puccinia sorghi</name>
    <dbReference type="NCBI Taxonomy" id="27349"/>
    <lineage>
        <taxon>Eukaryota</taxon>
        <taxon>Fungi</taxon>
        <taxon>Dikarya</taxon>
        <taxon>Basidiomycota</taxon>
        <taxon>Pucciniomycotina</taxon>
        <taxon>Pucciniomycetes</taxon>
        <taxon>Pucciniales</taxon>
        <taxon>Pucciniaceae</taxon>
        <taxon>Puccinia</taxon>
    </lineage>
</organism>
<accession>A0A0L6UTL6</accession>
<protein>
    <submittedName>
        <fullName evidence="2">Putative signal peptide protein</fullName>
    </submittedName>
</protein>
<comment type="caution">
    <text evidence="2">The sequence shown here is derived from an EMBL/GenBank/DDBJ whole genome shotgun (WGS) entry which is preliminary data.</text>
</comment>
<keyword evidence="1" id="KW-0732">Signal</keyword>
<feature type="chain" id="PRO_5005567982" evidence="1">
    <location>
        <begin position="21"/>
        <end position="43"/>
    </location>
</feature>
<proteinExistence type="predicted"/>
<dbReference type="AlphaFoldDB" id="A0A0L6UTL6"/>
<feature type="signal peptide" evidence="1">
    <location>
        <begin position="1"/>
        <end position="20"/>
    </location>
</feature>
<sequence length="43" mass="4651">MAFSRFLESIVCLLRGFVACLPNLKLEPQTPGVRGVTGVSPVF</sequence>
<keyword evidence="3" id="KW-1185">Reference proteome</keyword>
<evidence type="ECO:0000256" key="1">
    <source>
        <dbReference type="SAM" id="SignalP"/>
    </source>
</evidence>
<name>A0A0L6UTL6_9BASI</name>
<dbReference type="VEuPathDB" id="FungiDB:VP01_3890g4"/>
<evidence type="ECO:0000313" key="2">
    <source>
        <dbReference type="EMBL" id="KNZ51597.1"/>
    </source>
</evidence>